<dbReference type="Gene3D" id="1.10.150.130">
    <property type="match status" value="1"/>
</dbReference>
<dbReference type="PANTHER" id="PTHR30349">
    <property type="entry name" value="PHAGE INTEGRASE-RELATED"/>
    <property type="match status" value="1"/>
</dbReference>
<dbReference type="EMBL" id="QSVQ01000020">
    <property type="protein sequence ID" value="RGO47627.1"/>
    <property type="molecule type" value="Genomic_DNA"/>
</dbReference>
<dbReference type="InterPro" id="IPR011010">
    <property type="entry name" value="DNA_brk_join_enz"/>
</dbReference>
<evidence type="ECO:0000256" key="4">
    <source>
        <dbReference type="ARBA" id="ARBA00023125"/>
    </source>
</evidence>
<dbReference type="Pfam" id="PF00589">
    <property type="entry name" value="Phage_integrase"/>
    <property type="match status" value="1"/>
</dbReference>
<dbReference type="GO" id="GO:0003677">
    <property type="term" value="F:DNA binding"/>
    <property type="evidence" value="ECO:0007669"/>
    <property type="project" value="UniProtKB-UniRule"/>
</dbReference>
<dbReference type="InterPro" id="IPR050090">
    <property type="entry name" value="Tyrosine_recombinase_XerCD"/>
</dbReference>
<comment type="caution">
    <text evidence="9">The sequence shown here is derived from an EMBL/GenBank/DDBJ whole genome shotgun (WGS) entry which is preliminary data.</text>
</comment>
<dbReference type="InterPro" id="IPR044068">
    <property type="entry name" value="CB"/>
</dbReference>
<organism evidence="9 10">
    <name type="scientific">Dorea formicigenerans</name>
    <dbReference type="NCBI Taxonomy" id="39486"/>
    <lineage>
        <taxon>Bacteria</taxon>
        <taxon>Bacillati</taxon>
        <taxon>Bacillota</taxon>
        <taxon>Clostridia</taxon>
        <taxon>Lachnospirales</taxon>
        <taxon>Lachnospiraceae</taxon>
        <taxon>Dorea</taxon>
    </lineage>
</organism>
<evidence type="ECO:0000256" key="3">
    <source>
        <dbReference type="ARBA" id="ARBA00022908"/>
    </source>
</evidence>
<evidence type="ECO:0000313" key="10">
    <source>
        <dbReference type="Proteomes" id="UP000261055"/>
    </source>
</evidence>
<feature type="domain" description="Core-binding (CB)" evidence="8">
    <location>
        <begin position="65"/>
        <end position="143"/>
    </location>
</feature>
<dbReference type="GO" id="GO:0006310">
    <property type="term" value="P:DNA recombination"/>
    <property type="evidence" value="ECO:0007669"/>
    <property type="project" value="UniProtKB-KW"/>
</dbReference>
<dbReference type="PANTHER" id="PTHR30349:SF64">
    <property type="entry name" value="PROPHAGE INTEGRASE INTD-RELATED"/>
    <property type="match status" value="1"/>
</dbReference>
<protein>
    <submittedName>
        <fullName evidence="9">Site-specific integrase</fullName>
    </submittedName>
</protein>
<dbReference type="PROSITE" id="PS51900">
    <property type="entry name" value="CB"/>
    <property type="match status" value="1"/>
</dbReference>
<evidence type="ECO:0000256" key="2">
    <source>
        <dbReference type="ARBA" id="ARBA00008857"/>
    </source>
</evidence>
<evidence type="ECO:0000256" key="5">
    <source>
        <dbReference type="ARBA" id="ARBA00023172"/>
    </source>
</evidence>
<accession>A0A3E5GPE5</accession>
<gene>
    <name evidence="9" type="ORF">DXB12_13740</name>
</gene>
<sequence length="372" mass="42624">MASKKYSCGADGYYQTKVWDGTYNADGSKHRITLRSSKSSRDLERQVAAMKAQIESRNYVKNTDILFIDYCRSWLNVYKSRRSNNTKRMYENIIEKHFTALNVLKLKDVERIHIETLLANAEDKRRTQQQILLTFSAVLKSAVSDKLLAANVADDILRNTDKIKYKPSEKRPLTPAEKKAVFDAAYKYDSDQAYAYLIYGCGLRREECVALTIFDFNFKKHEVSVSKAYEYITNTPGVKDPKSANGIRTIPIPSKILPVVQSYVESVKHSGRTQLFVTMRDKKPLTKSAYDKMWRRIVESMQTACKEEIVGLTGHVFRHNYCSSLCYQIPRVSIKRIAQLLGDTEAMVMNVYSHILAEREDVEGAVNDAINF</sequence>
<dbReference type="InterPro" id="IPR002104">
    <property type="entry name" value="Integrase_catalytic"/>
</dbReference>
<reference evidence="9 10" key="1">
    <citation type="submission" date="2018-08" db="EMBL/GenBank/DDBJ databases">
        <title>A genome reference for cultivated species of the human gut microbiota.</title>
        <authorList>
            <person name="Zou Y."/>
            <person name="Xue W."/>
            <person name="Luo G."/>
        </authorList>
    </citation>
    <scope>NUCLEOTIDE SEQUENCE [LARGE SCALE GENOMIC DNA]</scope>
    <source>
        <strain evidence="9 10">OM02-12</strain>
    </source>
</reference>
<dbReference type="RefSeq" id="WP_117614064.1">
    <property type="nucleotide sequence ID" value="NZ_QSVQ01000020.1"/>
</dbReference>
<dbReference type="InterPro" id="IPR004107">
    <property type="entry name" value="Integrase_SAM-like_N"/>
</dbReference>
<dbReference type="CDD" id="cd01189">
    <property type="entry name" value="INT_ICEBs1_C_like"/>
    <property type="match status" value="1"/>
</dbReference>
<evidence type="ECO:0000256" key="1">
    <source>
        <dbReference type="ARBA" id="ARBA00003283"/>
    </source>
</evidence>
<keyword evidence="4 6" id="KW-0238">DNA-binding</keyword>
<name>A0A3E5GPE5_9FIRM</name>
<evidence type="ECO:0000259" key="7">
    <source>
        <dbReference type="PROSITE" id="PS51898"/>
    </source>
</evidence>
<dbReference type="InterPro" id="IPR013762">
    <property type="entry name" value="Integrase-like_cat_sf"/>
</dbReference>
<dbReference type="Pfam" id="PF14659">
    <property type="entry name" value="Phage_int_SAM_3"/>
    <property type="match status" value="1"/>
</dbReference>
<proteinExistence type="inferred from homology"/>
<keyword evidence="3" id="KW-0229">DNA integration</keyword>
<dbReference type="GO" id="GO:0015074">
    <property type="term" value="P:DNA integration"/>
    <property type="evidence" value="ECO:0007669"/>
    <property type="project" value="UniProtKB-KW"/>
</dbReference>
<evidence type="ECO:0000313" key="9">
    <source>
        <dbReference type="EMBL" id="RGO47627.1"/>
    </source>
</evidence>
<dbReference type="Proteomes" id="UP000261055">
    <property type="component" value="Unassembled WGS sequence"/>
</dbReference>
<dbReference type="PROSITE" id="PS51898">
    <property type="entry name" value="TYR_RECOMBINASE"/>
    <property type="match status" value="1"/>
</dbReference>
<keyword evidence="10" id="KW-1185">Reference proteome</keyword>
<evidence type="ECO:0000256" key="6">
    <source>
        <dbReference type="PROSITE-ProRule" id="PRU01248"/>
    </source>
</evidence>
<evidence type="ECO:0000259" key="8">
    <source>
        <dbReference type="PROSITE" id="PS51900"/>
    </source>
</evidence>
<keyword evidence="5" id="KW-0233">DNA recombination</keyword>
<feature type="domain" description="Tyr recombinase" evidence="7">
    <location>
        <begin position="168"/>
        <end position="367"/>
    </location>
</feature>
<dbReference type="InterPro" id="IPR010998">
    <property type="entry name" value="Integrase_recombinase_N"/>
</dbReference>
<comment type="similarity">
    <text evidence="2">Belongs to the 'phage' integrase family.</text>
</comment>
<dbReference type="SUPFAM" id="SSF56349">
    <property type="entry name" value="DNA breaking-rejoining enzymes"/>
    <property type="match status" value="1"/>
</dbReference>
<comment type="function">
    <text evidence="1">Site-specific tyrosine recombinase, which acts by catalyzing the cutting and rejoining of the recombining DNA molecules.</text>
</comment>
<dbReference type="AlphaFoldDB" id="A0A3E5GPE5"/>
<dbReference type="Gene3D" id="1.10.443.10">
    <property type="entry name" value="Intergrase catalytic core"/>
    <property type="match status" value="1"/>
</dbReference>